<dbReference type="SUPFAM" id="SSF50965">
    <property type="entry name" value="Galactose oxidase, central domain"/>
    <property type="match status" value="1"/>
</dbReference>
<dbReference type="Proteomes" id="UP000646827">
    <property type="component" value="Unassembled WGS sequence"/>
</dbReference>
<reference evidence="2 3" key="1">
    <citation type="submission" date="2020-12" db="EMBL/GenBank/DDBJ databases">
        <title>Metabolic potential, ecology and presence of endohyphal bacteria is reflected in genomic diversity of Mucoromycotina.</title>
        <authorList>
            <person name="Muszewska A."/>
            <person name="Okrasinska A."/>
            <person name="Steczkiewicz K."/>
            <person name="Drgas O."/>
            <person name="Orlowska M."/>
            <person name="Perlinska-Lenart U."/>
            <person name="Aleksandrzak-Piekarczyk T."/>
            <person name="Szatraj K."/>
            <person name="Zielenkiewicz U."/>
            <person name="Pilsyk S."/>
            <person name="Malc E."/>
            <person name="Mieczkowski P."/>
            <person name="Kruszewska J.S."/>
            <person name="Biernat P."/>
            <person name="Pawlowska J."/>
        </authorList>
    </citation>
    <scope>NUCLEOTIDE SEQUENCE [LARGE SCALE GENOMIC DNA]</scope>
    <source>
        <strain evidence="2 3">CBS 142.35</strain>
    </source>
</reference>
<feature type="chain" id="PRO_5034834999" evidence="1">
    <location>
        <begin position="20"/>
        <end position="131"/>
    </location>
</feature>
<organism evidence="2 3">
    <name type="scientific">Circinella minor</name>
    <dbReference type="NCBI Taxonomy" id="1195481"/>
    <lineage>
        <taxon>Eukaryota</taxon>
        <taxon>Fungi</taxon>
        <taxon>Fungi incertae sedis</taxon>
        <taxon>Mucoromycota</taxon>
        <taxon>Mucoromycotina</taxon>
        <taxon>Mucoromycetes</taxon>
        <taxon>Mucorales</taxon>
        <taxon>Lichtheimiaceae</taxon>
        <taxon>Circinella</taxon>
    </lineage>
</organism>
<accession>A0A8H7S2X9</accession>
<evidence type="ECO:0000313" key="2">
    <source>
        <dbReference type="EMBL" id="KAG2220498.1"/>
    </source>
</evidence>
<protein>
    <submittedName>
        <fullName evidence="2">Uncharacterized protein</fullName>
    </submittedName>
</protein>
<comment type="caution">
    <text evidence="2">The sequence shown here is derived from an EMBL/GenBank/DDBJ whole genome shotgun (WGS) entry which is preliminary data.</text>
</comment>
<dbReference type="InterPro" id="IPR015915">
    <property type="entry name" value="Kelch-typ_b-propeller"/>
</dbReference>
<dbReference type="InterPro" id="IPR011043">
    <property type="entry name" value="Gal_Oxase/kelch_b-propeller"/>
</dbReference>
<evidence type="ECO:0000313" key="3">
    <source>
        <dbReference type="Proteomes" id="UP000646827"/>
    </source>
</evidence>
<feature type="signal peptide" evidence="1">
    <location>
        <begin position="1"/>
        <end position="19"/>
    </location>
</feature>
<dbReference type="EMBL" id="JAEPRB010000139">
    <property type="protein sequence ID" value="KAG2220498.1"/>
    <property type="molecule type" value="Genomic_DNA"/>
</dbReference>
<keyword evidence="3" id="KW-1185">Reference proteome</keyword>
<name>A0A8H7S2X9_9FUNG</name>
<keyword evidence="1" id="KW-0732">Signal</keyword>
<gene>
    <name evidence="2" type="ORF">INT45_011502</name>
</gene>
<dbReference type="AlphaFoldDB" id="A0A8H7S2X9"/>
<dbReference type="OrthoDB" id="432528at2759"/>
<sequence>MGILLSTLSLIFIGRGILAAPPSRYSGDSVLLNRRLYYFGGRPDNSGAKPETLQDLIFLDISKSFSVSTAQSNWQGVQVRGALTAEPNYGYAMGVIPEEESIIIYGGHEKEPRARVEVMITKLMFLVGSGL</sequence>
<evidence type="ECO:0000256" key="1">
    <source>
        <dbReference type="SAM" id="SignalP"/>
    </source>
</evidence>
<proteinExistence type="predicted"/>
<dbReference type="Gene3D" id="2.120.10.80">
    <property type="entry name" value="Kelch-type beta propeller"/>
    <property type="match status" value="1"/>
</dbReference>